<evidence type="ECO:0000256" key="1">
    <source>
        <dbReference type="ARBA" id="ARBA00023172"/>
    </source>
</evidence>
<keyword evidence="1" id="KW-0233">DNA recombination</keyword>
<dbReference type="InterPro" id="IPR011010">
    <property type="entry name" value="DNA_brk_join_enz"/>
</dbReference>
<gene>
    <name evidence="3" type="ORF">SAMN05661093_04992</name>
</gene>
<dbReference type="InterPro" id="IPR002104">
    <property type="entry name" value="Integrase_catalytic"/>
</dbReference>
<sequence length="468" mass="52720">MDTTYDVKIWSIRVYRGAKVTTYTVRWKTGNSVWPMTFTHRGQADSFRSDLVSAARKGEAFRLSDGLPVSMGRSDNDMSWYEFACSYVDMKWKSAAATYRRSIAEALVTATAGMLKSARGKPDDRVIRSALLRWAFNTQRRNDPEMPQQVAEVLRWVERNTKPVSALADPQVLRCVLNDIASRLDGKAASATVVNRKRAVLSNAMEYAVLELKLLEKNPIPALKWRAPKVTHVVDRRTVVNPVQGRTLLNAVAEVRWSGRRLQACYACSYYAGLRPEEAVNLREHNLALKPLVWNAATQSWERPEDDWGEFLLERATPHAGKEWTDTGRDRDERGLKHRPVGEVRRVPIPPPLSGMLRDHIDAFGIGPDGRLFRGERGEEVPVITYLRVWHRARALAFTPEVAAGPLARRPYHLRHAALSTMLNAGIPATQVAEWAGNSVDVLLAVYAQCMDGQYQQDLNRMGKAFGC</sequence>
<organism evidence="3 4">
    <name type="scientific">Kibdelosporangium aridum</name>
    <dbReference type="NCBI Taxonomy" id="2030"/>
    <lineage>
        <taxon>Bacteria</taxon>
        <taxon>Bacillati</taxon>
        <taxon>Actinomycetota</taxon>
        <taxon>Actinomycetes</taxon>
        <taxon>Pseudonocardiales</taxon>
        <taxon>Pseudonocardiaceae</taxon>
        <taxon>Kibdelosporangium</taxon>
    </lineage>
</organism>
<name>A0A1W2EYA7_KIBAR</name>
<keyword evidence="4" id="KW-1185">Reference proteome</keyword>
<protein>
    <recommendedName>
        <fullName evidence="2">Tyr recombinase domain-containing protein</fullName>
    </recommendedName>
</protein>
<proteinExistence type="predicted"/>
<dbReference type="AlphaFoldDB" id="A0A1W2EYA7"/>
<dbReference type="GO" id="GO:0003677">
    <property type="term" value="F:DNA binding"/>
    <property type="evidence" value="ECO:0007669"/>
    <property type="project" value="InterPro"/>
</dbReference>
<reference evidence="3 4" key="1">
    <citation type="submission" date="2017-04" db="EMBL/GenBank/DDBJ databases">
        <authorList>
            <person name="Afonso C.L."/>
            <person name="Miller P.J."/>
            <person name="Scott M.A."/>
            <person name="Spackman E."/>
            <person name="Goraichik I."/>
            <person name="Dimitrov K.M."/>
            <person name="Suarez D.L."/>
            <person name="Swayne D.E."/>
        </authorList>
    </citation>
    <scope>NUCLEOTIDE SEQUENCE [LARGE SCALE GENOMIC DNA]</scope>
    <source>
        <strain evidence="3 4">DSM 43828</strain>
    </source>
</reference>
<evidence type="ECO:0000313" key="3">
    <source>
        <dbReference type="EMBL" id="SMD14216.1"/>
    </source>
</evidence>
<dbReference type="GO" id="GO:0015074">
    <property type="term" value="P:DNA integration"/>
    <property type="evidence" value="ECO:0007669"/>
    <property type="project" value="InterPro"/>
</dbReference>
<dbReference type="Gene3D" id="1.10.443.10">
    <property type="entry name" value="Intergrase catalytic core"/>
    <property type="match status" value="1"/>
</dbReference>
<dbReference type="PROSITE" id="PS51898">
    <property type="entry name" value="TYR_RECOMBINASE"/>
    <property type="match status" value="1"/>
</dbReference>
<dbReference type="Proteomes" id="UP000192674">
    <property type="component" value="Unassembled WGS sequence"/>
</dbReference>
<dbReference type="InterPro" id="IPR013762">
    <property type="entry name" value="Integrase-like_cat_sf"/>
</dbReference>
<evidence type="ECO:0000313" key="4">
    <source>
        <dbReference type="Proteomes" id="UP000192674"/>
    </source>
</evidence>
<dbReference type="GO" id="GO:0006310">
    <property type="term" value="P:DNA recombination"/>
    <property type="evidence" value="ECO:0007669"/>
    <property type="project" value="UniProtKB-KW"/>
</dbReference>
<dbReference type="PANTHER" id="PTHR30349:SF64">
    <property type="entry name" value="PROPHAGE INTEGRASE INTD-RELATED"/>
    <property type="match status" value="1"/>
</dbReference>
<dbReference type="SUPFAM" id="SSF56349">
    <property type="entry name" value="DNA breaking-rejoining enzymes"/>
    <property type="match status" value="1"/>
</dbReference>
<dbReference type="OrthoDB" id="3773913at2"/>
<accession>A0A1W2EYA7</accession>
<dbReference type="EMBL" id="FWXV01000004">
    <property type="protein sequence ID" value="SMD14216.1"/>
    <property type="molecule type" value="Genomic_DNA"/>
</dbReference>
<dbReference type="InterPro" id="IPR050090">
    <property type="entry name" value="Tyrosine_recombinase_XerCD"/>
</dbReference>
<evidence type="ECO:0000259" key="2">
    <source>
        <dbReference type="PROSITE" id="PS51898"/>
    </source>
</evidence>
<dbReference type="PANTHER" id="PTHR30349">
    <property type="entry name" value="PHAGE INTEGRASE-RELATED"/>
    <property type="match status" value="1"/>
</dbReference>
<feature type="domain" description="Tyr recombinase" evidence="2">
    <location>
        <begin position="235"/>
        <end position="461"/>
    </location>
</feature>